<dbReference type="PANTHER" id="PTHR31019">
    <property type="entry name" value="SMALL INTEGRAL MEMBRANE PROTEIN 14"/>
    <property type="match status" value="1"/>
</dbReference>
<name>A0A9N9XDD3_DIABA</name>
<feature type="compositionally biased region" description="Polar residues" evidence="2">
    <location>
        <begin position="86"/>
        <end position="102"/>
    </location>
</feature>
<sequence length="102" mass="11295">MSNEGFDPCQIVRGLWEHEMSMRRLLDVLRNSQSYCTDNECLDNGSNSSVANPDYMLLVVLAMFTAVFLYYFRPGAQTVHGDSKPRNNGNNSDGAPPGSTSN</sequence>
<protein>
    <recommendedName>
        <fullName evidence="1">Small integral membrane protein 14</fullName>
    </recommendedName>
</protein>
<accession>A0A9N9XDD3</accession>
<dbReference type="PANTHER" id="PTHR31019:SF1">
    <property type="entry name" value="SMALL INTEGRAL MEMBRANE PROTEIN 14"/>
    <property type="match status" value="1"/>
</dbReference>
<keyword evidence="3" id="KW-0812">Transmembrane</keyword>
<dbReference type="AlphaFoldDB" id="A0A9N9XDD3"/>
<evidence type="ECO:0000313" key="4">
    <source>
        <dbReference type="EMBL" id="CAG9834940.1"/>
    </source>
</evidence>
<feature type="region of interest" description="Disordered" evidence="2">
    <location>
        <begin position="79"/>
        <end position="102"/>
    </location>
</feature>
<keyword evidence="5" id="KW-1185">Reference proteome</keyword>
<feature type="transmembrane region" description="Helical" evidence="3">
    <location>
        <begin position="55"/>
        <end position="72"/>
    </location>
</feature>
<dbReference type="Proteomes" id="UP001153709">
    <property type="component" value="Chromosome 5"/>
</dbReference>
<dbReference type="Pfam" id="PF11027">
    <property type="entry name" value="DUF2615"/>
    <property type="match status" value="1"/>
</dbReference>
<proteinExistence type="predicted"/>
<reference evidence="4" key="1">
    <citation type="submission" date="2022-01" db="EMBL/GenBank/DDBJ databases">
        <authorList>
            <person name="King R."/>
        </authorList>
    </citation>
    <scope>NUCLEOTIDE SEQUENCE</scope>
</reference>
<evidence type="ECO:0000313" key="5">
    <source>
        <dbReference type="Proteomes" id="UP001153709"/>
    </source>
</evidence>
<gene>
    <name evidence="4" type="ORF">DIABBA_LOCUS8192</name>
</gene>
<dbReference type="EMBL" id="OU898280">
    <property type="protein sequence ID" value="CAG9834940.1"/>
    <property type="molecule type" value="Genomic_DNA"/>
</dbReference>
<dbReference type="GO" id="GO:0005783">
    <property type="term" value="C:endoplasmic reticulum"/>
    <property type="evidence" value="ECO:0007669"/>
    <property type="project" value="TreeGrafter"/>
</dbReference>
<keyword evidence="3" id="KW-0472">Membrane</keyword>
<organism evidence="4 5">
    <name type="scientific">Diabrotica balteata</name>
    <name type="common">Banded cucumber beetle</name>
    <dbReference type="NCBI Taxonomy" id="107213"/>
    <lineage>
        <taxon>Eukaryota</taxon>
        <taxon>Metazoa</taxon>
        <taxon>Ecdysozoa</taxon>
        <taxon>Arthropoda</taxon>
        <taxon>Hexapoda</taxon>
        <taxon>Insecta</taxon>
        <taxon>Pterygota</taxon>
        <taxon>Neoptera</taxon>
        <taxon>Endopterygota</taxon>
        <taxon>Coleoptera</taxon>
        <taxon>Polyphaga</taxon>
        <taxon>Cucujiformia</taxon>
        <taxon>Chrysomeloidea</taxon>
        <taxon>Chrysomelidae</taxon>
        <taxon>Galerucinae</taxon>
        <taxon>Diabroticina</taxon>
        <taxon>Diabroticites</taxon>
        <taxon>Diabrotica</taxon>
    </lineage>
</organism>
<keyword evidence="3" id="KW-1133">Transmembrane helix</keyword>
<evidence type="ECO:0000256" key="3">
    <source>
        <dbReference type="SAM" id="Phobius"/>
    </source>
</evidence>
<evidence type="ECO:0000256" key="2">
    <source>
        <dbReference type="SAM" id="MobiDB-lite"/>
    </source>
</evidence>
<dbReference type="InterPro" id="IPR020309">
    <property type="entry name" value="Smim-14"/>
</dbReference>
<evidence type="ECO:0000256" key="1">
    <source>
        <dbReference type="ARBA" id="ARBA00017902"/>
    </source>
</evidence>